<protein>
    <submittedName>
        <fullName evidence="2">Uncharacterized protein</fullName>
    </submittedName>
</protein>
<dbReference type="Proteomes" id="UP000770015">
    <property type="component" value="Unassembled WGS sequence"/>
</dbReference>
<name>A0A9P9AH60_9PEZI</name>
<organism evidence="2 3">
    <name type="scientific">Plectosphaerella plurivora</name>
    <dbReference type="NCBI Taxonomy" id="936078"/>
    <lineage>
        <taxon>Eukaryota</taxon>
        <taxon>Fungi</taxon>
        <taxon>Dikarya</taxon>
        <taxon>Ascomycota</taxon>
        <taxon>Pezizomycotina</taxon>
        <taxon>Sordariomycetes</taxon>
        <taxon>Hypocreomycetidae</taxon>
        <taxon>Glomerellales</taxon>
        <taxon>Plectosphaerellaceae</taxon>
        <taxon>Plectosphaerella</taxon>
    </lineage>
</organism>
<dbReference type="AlphaFoldDB" id="A0A9P9AH60"/>
<comment type="caution">
    <text evidence="2">The sequence shown here is derived from an EMBL/GenBank/DDBJ whole genome shotgun (WGS) entry which is preliminary data.</text>
</comment>
<dbReference type="EMBL" id="JAGSXJ010000001">
    <property type="protein sequence ID" value="KAH6697370.1"/>
    <property type="molecule type" value="Genomic_DNA"/>
</dbReference>
<evidence type="ECO:0000313" key="3">
    <source>
        <dbReference type="Proteomes" id="UP000770015"/>
    </source>
</evidence>
<dbReference type="OrthoDB" id="4367258at2759"/>
<evidence type="ECO:0000256" key="1">
    <source>
        <dbReference type="SAM" id="MobiDB-lite"/>
    </source>
</evidence>
<accession>A0A9P9AH60</accession>
<reference evidence="2" key="1">
    <citation type="journal article" date="2021" name="Nat. Commun.">
        <title>Genetic determinants of endophytism in the Arabidopsis root mycobiome.</title>
        <authorList>
            <person name="Mesny F."/>
            <person name="Miyauchi S."/>
            <person name="Thiergart T."/>
            <person name="Pickel B."/>
            <person name="Atanasova L."/>
            <person name="Karlsson M."/>
            <person name="Huettel B."/>
            <person name="Barry K.W."/>
            <person name="Haridas S."/>
            <person name="Chen C."/>
            <person name="Bauer D."/>
            <person name="Andreopoulos W."/>
            <person name="Pangilinan J."/>
            <person name="LaButti K."/>
            <person name="Riley R."/>
            <person name="Lipzen A."/>
            <person name="Clum A."/>
            <person name="Drula E."/>
            <person name="Henrissat B."/>
            <person name="Kohler A."/>
            <person name="Grigoriev I.V."/>
            <person name="Martin F.M."/>
            <person name="Hacquard S."/>
        </authorList>
    </citation>
    <scope>NUCLEOTIDE SEQUENCE</scope>
    <source>
        <strain evidence="2">MPI-SDFR-AT-0117</strain>
    </source>
</reference>
<gene>
    <name evidence="2" type="ORF">F5X68DRAFT_257566</name>
</gene>
<keyword evidence="3" id="KW-1185">Reference proteome</keyword>
<sequence length="321" mass="35133">MGSCPTTISVISQRQPTIRILQRLTNVQMLANTCMCPSVEGWITMQLDECFHYGQSGSDDVLDRWIVYHPSLVWNKPAPRIFQHRFSGIVAATAARSAKSATDSFNGVAPDGVKQAGLAGRGVGLYLRTSIKVGRVGDLDNQFKEVAKEGNESYDAQLIAYQVVEALLSERENKKSEKEANLKDRLVEMLQYQQSLYGGLRPAWVDKAVAYIRGSSAGDDDAAAAADETIKGLTIQSIPASDADDAANSSLLDGVTPAAANPTTKKEPERRKSTGIYLILPGVPPRPPPLEKLEDWLKPPPQLEDWLKPTTTTCNHWENVL</sequence>
<feature type="region of interest" description="Disordered" evidence="1">
    <location>
        <begin position="245"/>
        <end position="275"/>
    </location>
</feature>
<evidence type="ECO:0000313" key="2">
    <source>
        <dbReference type="EMBL" id="KAH6697370.1"/>
    </source>
</evidence>
<proteinExistence type="predicted"/>